<dbReference type="PANTHER" id="PTHR11088:SF60">
    <property type="entry name" value="TRNA DIMETHYLALLYLTRANSFERASE"/>
    <property type="match status" value="1"/>
</dbReference>
<comment type="caution">
    <text evidence="14">The sequence shown here is derived from an EMBL/GenBank/DDBJ whole genome shotgun (WGS) entry which is preliminary data.</text>
</comment>
<comment type="subunit">
    <text evidence="10">Monomer.</text>
</comment>
<evidence type="ECO:0000256" key="10">
    <source>
        <dbReference type="HAMAP-Rule" id="MF_00185"/>
    </source>
</evidence>
<comment type="caution">
    <text evidence="10">Lacks conserved residue(s) required for the propagation of feature annotation.</text>
</comment>
<dbReference type="Proteomes" id="UP001354971">
    <property type="component" value="Unassembled WGS sequence"/>
</dbReference>
<evidence type="ECO:0000256" key="13">
    <source>
        <dbReference type="RuleBase" id="RU003785"/>
    </source>
</evidence>
<gene>
    <name evidence="10 14" type="primary">miaA</name>
    <name evidence="14" type="ORF">V0U79_07830</name>
</gene>
<keyword evidence="7 10" id="KW-0067">ATP-binding</keyword>
<dbReference type="Gene3D" id="3.40.50.300">
    <property type="entry name" value="P-loop containing nucleotide triphosphate hydrolases"/>
    <property type="match status" value="1"/>
</dbReference>
<comment type="catalytic activity">
    <reaction evidence="9 10 11">
        <text>adenosine(37) in tRNA + dimethylallyl diphosphate = N(6)-dimethylallyladenosine(37) in tRNA + diphosphate</text>
        <dbReference type="Rhea" id="RHEA:26482"/>
        <dbReference type="Rhea" id="RHEA-COMP:10162"/>
        <dbReference type="Rhea" id="RHEA-COMP:10375"/>
        <dbReference type="ChEBI" id="CHEBI:33019"/>
        <dbReference type="ChEBI" id="CHEBI:57623"/>
        <dbReference type="ChEBI" id="CHEBI:74411"/>
        <dbReference type="ChEBI" id="CHEBI:74415"/>
        <dbReference type="EC" id="2.5.1.75"/>
    </reaction>
</comment>
<dbReference type="SUPFAM" id="SSF52540">
    <property type="entry name" value="P-loop containing nucleoside triphosphate hydrolases"/>
    <property type="match status" value="2"/>
</dbReference>
<dbReference type="NCBIfam" id="TIGR00174">
    <property type="entry name" value="miaA"/>
    <property type="match status" value="1"/>
</dbReference>
<comment type="similarity">
    <text evidence="3 10 13">Belongs to the IPP transferase family.</text>
</comment>
<evidence type="ECO:0000256" key="3">
    <source>
        <dbReference type="ARBA" id="ARBA00005842"/>
    </source>
</evidence>
<evidence type="ECO:0000256" key="11">
    <source>
        <dbReference type="RuleBase" id="RU003783"/>
    </source>
</evidence>
<accession>A0ABU7LQT9</accession>
<feature type="region of interest" description="Interaction with substrate tRNA" evidence="10">
    <location>
        <begin position="161"/>
        <end position="165"/>
    </location>
</feature>
<evidence type="ECO:0000256" key="8">
    <source>
        <dbReference type="ARBA" id="ARBA00022842"/>
    </source>
</evidence>
<reference evidence="14 15" key="1">
    <citation type="submission" date="2024-01" db="EMBL/GenBank/DDBJ databases">
        <title>Hyphobacterium bacterium isolated from marine sediment.</title>
        <authorList>
            <person name="Zhao S."/>
        </authorList>
    </citation>
    <scope>NUCLEOTIDE SEQUENCE [LARGE SCALE GENOMIC DNA]</scope>
    <source>
        <strain evidence="15">HN65</strain>
    </source>
</reference>
<evidence type="ECO:0000256" key="12">
    <source>
        <dbReference type="RuleBase" id="RU003784"/>
    </source>
</evidence>
<dbReference type="GO" id="GO:0052381">
    <property type="term" value="F:tRNA dimethylallyltransferase activity"/>
    <property type="evidence" value="ECO:0007669"/>
    <property type="project" value="UniProtKB-EC"/>
</dbReference>
<comment type="cofactor">
    <cofactor evidence="1 10">
        <name>Mg(2+)</name>
        <dbReference type="ChEBI" id="CHEBI:18420"/>
    </cofactor>
</comment>
<evidence type="ECO:0000313" key="14">
    <source>
        <dbReference type="EMBL" id="MEE2526273.1"/>
    </source>
</evidence>
<feature type="region of interest" description="Interaction with substrate tRNA" evidence="10">
    <location>
        <begin position="38"/>
        <end position="41"/>
    </location>
</feature>
<dbReference type="HAMAP" id="MF_00185">
    <property type="entry name" value="IPP_trans"/>
    <property type="match status" value="1"/>
</dbReference>
<feature type="site" description="Interaction with substrate tRNA" evidence="10">
    <location>
        <position position="126"/>
    </location>
</feature>
<sequence>MSSAPKPVILLAGPTASGKTGLSIALARVLDGEIINADSMQIYADLKILSARPGEDEQAGIPHHLFGVLDAGERASTGWWARAAMDAIADIRARGNRPIIVGGTGLYFEALTQGLAVMPEISPATRAKADAVEADGGDALRIAADQHDPEATAKIKPNDNQRLRRIVEIGIETGRPISEFQSETRPMLAASDWTGLVIDLDRDLLYERIEQRFDAMMAAGALDEARALAARGLEASLPSMKAIGVPPLIAASQCLIKLEDAIARAKQDSRRYAKRQLTWFRNRMTDWPRITLQNGQIDTEDVISRIG</sequence>
<dbReference type="PANTHER" id="PTHR11088">
    <property type="entry name" value="TRNA DIMETHYLALLYLTRANSFERASE"/>
    <property type="match status" value="1"/>
</dbReference>
<name>A0ABU7LQT9_9PROT</name>
<comment type="function">
    <text evidence="2 10 12">Catalyzes the transfer of a dimethylallyl group onto the adenine at position 37 in tRNAs that read codons beginning with uridine, leading to the formation of N6-(dimethylallyl)adenosine (i(6)A).</text>
</comment>
<dbReference type="Pfam" id="PF01715">
    <property type="entry name" value="IPPT"/>
    <property type="match status" value="1"/>
</dbReference>
<keyword evidence="4 10" id="KW-0808">Transferase</keyword>
<feature type="binding site" evidence="10">
    <location>
        <begin position="15"/>
        <end position="20"/>
    </location>
    <ligand>
        <name>substrate</name>
    </ligand>
</feature>
<keyword evidence="8 10" id="KW-0460">Magnesium</keyword>
<evidence type="ECO:0000256" key="1">
    <source>
        <dbReference type="ARBA" id="ARBA00001946"/>
    </source>
</evidence>
<proteinExistence type="inferred from homology"/>
<evidence type="ECO:0000313" key="15">
    <source>
        <dbReference type="Proteomes" id="UP001354971"/>
    </source>
</evidence>
<feature type="site" description="Interaction with substrate tRNA" evidence="10">
    <location>
        <position position="104"/>
    </location>
</feature>
<evidence type="ECO:0000256" key="9">
    <source>
        <dbReference type="ARBA" id="ARBA00049563"/>
    </source>
</evidence>
<dbReference type="Gene3D" id="1.10.20.140">
    <property type="match status" value="1"/>
</dbReference>
<evidence type="ECO:0000256" key="5">
    <source>
        <dbReference type="ARBA" id="ARBA00022694"/>
    </source>
</evidence>
<dbReference type="InterPro" id="IPR027417">
    <property type="entry name" value="P-loop_NTPase"/>
</dbReference>
<feature type="binding site" evidence="10">
    <location>
        <begin position="13"/>
        <end position="20"/>
    </location>
    <ligand>
        <name>ATP</name>
        <dbReference type="ChEBI" id="CHEBI:30616"/>
    </ligand>
</feature>
<evidence type="ECO:0000256" key="2">
    <source>
        <dbReference type="ARBA" id="ARBA00003213"/>
    </source>
</evidence>
<dbReference type="EMBL" id="JAZDRP010000004">
    <property type="protein sequence ID" value="MEE2526273.1"/>
    <property type="molecule type" value="Genomic_DNA"/>
</dbReference>
<keyword evidence="15" id="KW-1185">Reference proteome</keyword>
<dbReference type="InterPro" id="IPR039657">
    <property type="entry name" value="Dimethylallyltransferase"/>
</dbReference>
<evidence type="ECO:0000256" key="7">
    <source>
        <dbReference type="ARBA" id="ARBA00022840"/>
    </source>
</evidence>
<evidence type="ECO:0000256" key="6">
    <source>
        <dbReference type="ARBA" id="ARBA00022741"/>
    </source>
</evidence>
<keyword evidence="5 10" id="KW-0819">tRNA processing</keyword>
<dbReference type="RefSeq" id="WP_330198936.1">
    <property type="nucleotide sequence ID" value="NZ_JAZDRP010000004.1"/>
</dbReference>
<evidence type="ECO:0000256" key="4">
    <source>
        <dbReference type="ARBA" id="ARBA00022679"/>
    </source>
</evidence>
<dbReference type="EC" id="2.5.1.75" evidence="10"/>
<dbReference type="InterPro" id="IPR018022">
    <property type="entry name" value="IPT"/>
</dbReference>
<organism evidence="14 15">
    <name type="scientific">Hyphobacterium lacteum</name>
    <dbReference type="NCBI Taxonomy" id="3116575"/>
    <lineage>
        <taxon>Bacteria</taxon>
        <taxon>Pseudomonadati</taxon>
        <taxon>Pseudomonadota</taxon>
        <taxon>Alphaproteobacteria</taxon>
        <taxon>Maricaulales</taxon>
        <taxon>Maricaulaceae</taxon>
        <taxon>Hyphobacterium</taxon>
    </lineage>
</organism>
<protein>
    <recommendedName>
        <fullName evidence="10">tRNA dimethylallyltransferase</fullName>
        <ecNumber evidence="10">2.5.1.75</ecNumber>
    </recommendedName>
    <alternativeName>
        <fullName evidence="10">Dimethylallyl diphosphate:tRNA dimethylallyltransferase</fullName>
        <shortName evidence="10">DMAPP:tRNA dimethylallyltransferase</shortName>
        <shortName evidence="10">DMATase</shortName>
    </alternativeName>
    <alternativeName>
        <fullName evidence="10">Isopentenyl-diphosphate:tRNA isopentenyltransferase</fullName>
        <shortName evidence="10">IPP transferase</shortName>
        <shortName evidence="10">IPPT</shortName>
        <shortName evidence="10">IPTase</shortName>
    </alternativeName>
</protein>
<keyword evidence="6 10" id="KW-0547">Nucleotide-binding</keyword>